<dbReference type="Pfam" id="PF10294">
    <property type="entry name" value="Methyltransf_16"/>
    <property type="match status" value="1"/>
</dbReference>
<dbReference type="InterPro" id="IPR029426">
    <property type="entry name" value="FAM86_N"/>
</dbReference>
<evidence type="ECO:0000313" key="6">
    <source>
        <dbReference type="Proteomes" id="UP000504628"/>
    </source>
</evidence>
<dbReference type="Proteomes" id="UP000504628">
    <property type="component" value="Chromosome 3"/>
</dbReference>
<dbReference type="InParanoid" id="A0A7E6DCZ0"/>
<sequence length="393" mass="43279">MAPEESVDASRLLQSFERRFLAARALRSFPWQSLEEKLRHSGSELLLDILRKTVKHPLCMKHPPSVRYARCFLSELIRKHEAVHEEPLDELYEALAEVLTAEEPTPCHRTYLLPSGDSVTLAESTAIVSHGTTGLVTWSAALYLAEWALENPSAFNHRTVLELGSGAGLTGLVICKMCRPRAYIFSDCHSHVLEQLRGNILLNGFSLEPDATAPAQHPGHHTHNSESPVVAVEQLDWDVVTALQLTALQPDIVLAADVLYCPEIILSLVRVLQSLSACRKDKLTLDAYIAFTIRNPETCQLFTTELGPPRPSTSKPGSSGGPVWPNTCPRLASKAPPAAASANKDHPNACPHVLKVPLAECCAALKKNGVLQIFMGKNICILFFKRFLFLNYS</sequence>
<evidence type="ECO:0000256" key="1">
    <source>
        <dbReference type="ARBA" id="ARBA00005511"/>
    </source>
</evidence>
<dbReference type="InterPro" id="IPR029063">
    <property type="entry name" value="SAM-dependent_MTases_sf"/>
</dbReference>
<keyword evidence="3" id="KW-0808">Transferase</keyword>
<dbReference type="CTD" id="196483"/>
<evidence type="ECO:0000256" key="2">
    <source>
        <dbReference type="ARBA" id="ARBA00022603"/>
    </source>
</evidence>
<evidence type="ECO:0000256" key="4">
    <source>
        <dbReference type="ARBA" id="ARBA00022691"/>
    </source>
</evidence>
<gene>
    <name evidence="7" type="primary">EEF2KMT</name>
</gene>
<dbReference type="Pfam" id="PF14904">
    <property type="entry name" value="FAM86"/>
    <property type="match status" value="1"/>
</dbReference>
<keyword evidence="6" id="KW-1185">Reference proteome</keyword>
<dbReference type="PANTHER" id="PTHR14614:SF130">
    <property type="entry name" value="PROTEIN-LYSINE N-METHYLTRANSFERASE EEF2KMT"/>
    <property type="match status" value="1"/>
</dbReference>
<keyword evidence="2" id="KW-0489">Methyltransferase</keyword>
<dbReference type="PANTHER" id="PTHR14614">
    <property type="entry name" value="HEPATOCELLULAR CARCINOMA-ASSOCIATED ANTIGEN"/>
    <property type="match status" value="1"/>
</dbReference>
<name>A0A7E6DCZ0_9CHIR</name>
<dbReference type="GO" id="GO:0032259">
    <property type="term" value="P:methylation"/>
    <property type="evidence" value="ECO:0007669"/>
    <property type="project" value="UniProtKB-KW"/>
</dbReference>
<evidence type="ECO:0000256" key="3">
    <source>
        <dbReference type="ARBA" id="ARBA00022679"/>
    </source>
</evidence>
<feature type="domain" description="FAM86 N-terminal" evidence="5">
    <location>
        <begin position="11"/>
        <end position="98"/>
    </location>
</feature>
<dbReference type="SUPFAM" id="SSF53335">
    <property type="entry name" value="S-adenosyl-L-methionine-dependent methyltransferases"/>
    <property type="match status" value="1"/>
</dbReference>
<dbReference type="Gene3D" id="3.40.50.150">
    <property type="entry name" value="Vaccinia Virus protein VP39"/>
    <property type="match status" value="1"/>
</dbReference>
<keyword evidence="4" id="KW-0949">S-adenosyl-L-methionine</keyword>
<evidence type="ECO:0000259" key="5">
    <source>
        <dbReference type="Pfam" id="PF14904"/>
    </source>
</evidence>
<reference evidence="7" key="1">
    <citation type="submission" date="2025-08" db="UniProtKB">
        <authorList>
            <consortium name="RefSeq"/>
        </authorList>
    </citation>
    <scope>IDENTIFICATION</scope>
    <source>
        <tissue evidence="7">Muscle</tissue>
    </source>
</reference>
<comment type="similarity">
    <text evidence="1">Belongs to the class I-like SAM-binding methyltransferase superfamily. EEF2KMT family.</text>
</comment>
<dbReference type="GO" id="GO:0032991">
    <property type="term" value="C:protein-containing complex"/>
    <property type="evidence" value="ECO:0007669"/>
    <property type="project" value="TreeGrafter"/>
</dbReference>
<protein>
    <submittedName>
        <fullName evidence="7">Protein-lysine N-methyltransferase EEF2KMT isoform X1</fullName>
    </submittedName>
</protein>
<evidence type="ECO:0000313" key="7">
    <source>
        <dbReference type="RefSeq" id="XP_035876846.1"/>
    </source>
</evidence>
<proteinExistence type="inferred from homology"/>
<dbReference type="GeneID" id="114502540"/>
<dbReference type="RefSeq" id="XP_035876846.1">
    <property type="nucleotide sequence ID" value="XM_036020953.1"/>
</dbReference>
<dbReference type="GO" id="GO:0008168">
    <property type="term" value="F:methyltransferase activity"/>
    <property type="evidence" value="ECO:0007669"/>
    <property type="project" value="UniProtKB-KW"/>
</dbReference>
<dbReference type="InterPro" id="IPR019410">
    <property type="entry name" value="Methyltransf_16"/>
</dbReference>
<accession>A0A7E6DCZ0</accession>
<dbReference type="OrthoDB" id="194386at2759"/>
<dbReference type="AlphaFoldDB" id="A0A7E6DCZ0"/>
<dbReference type="FunCoup" id="A0A7E6DCZ0">
    <property type="interactions" value="2286"/>
</dbReference>
<organism evidence="6 7">
    <name type="scientific">Phyllostomus discolor</name>
    <name type="common">pale spear-nosed bat</name>
    <dbReference type="NCBI Taxonomy" id="89673"/>
    <lineage>
        <taxon>Eukaryota</taxon>
        <taxon>Metazoa</taxon>
        <taxon>Chordata</taxon>
        <taxon>Craniata</taxon>
        <taxon>Vertebrata</taxon>
        <taxon>Euteleostomi</taxon>
        <taxon>Mammalia</taxon>
        <taxon>Eutheria</taxon>
        <taxon>Laurasiatheria</taxon>
        <taxon>Chiroptera</taxon>
        <taxon>Yangochiroptera</taxon>
        <taxon>Phyllostomidae</taxon>
        <taxon>Phyllostominae</taxon>
        <taxon>Phyllostomus</taxon>
    </lineage>
</organism>